<keyword evidence="8" id="KW-1185">Reference proteome</keyword>
<dbReference type="InterPro" id="IPR011701">
    <property type="entry name" value="MFS"/>
</dbReference>
<keyword evidence="3 6" id="KW-1133">Transmembrane helix</keyword>
<dbReference type="PANTHER" id="PTHR21576:SF158">
    <property type="entry name" value="RIBOSOMAL RNA-PROCESSING PROTEIN 12-LIKE CONSERVED DOMAIN-CONTAINING PROTEIN"/>
    <property type="match status" value="1"/>
</dbReference>
<evidence type="ECO:0000256" key="6">
    <source>
        <dbReference type="SAM" id="Phobius"/>
    </source>
</evidence>
<dbReference type="Gene3D" id="1.20.1250.20">
    <property type="entry name" value="MFS general substrate transporter like domains"/>
    <property type="match status" value="2"/>
</dbReference>
<evidence type="ECO:0000256" key="5">
    <source>
        <dbReference type="SAM" id="MobiDB-lite"/>
    </source>
</evidence>
<feature type="compositionally biased region" description="Low complexity" evidence="5">
    <location>
        <begin position="249"/>
        <end position="268"/>
    </location>
</feature>
<feature type="transmembrane region" description="Helical" evidence="6">
    <location>
        <begin position="123"/>
        <end position="143"/>
    </location>
</feature>
<comment type="caution">
    <text evidence="7">The sequence shown here is derived from an EMBL/GenBank/DDBJ whole genome shotgun (WGS) entry which is preliminary data.</text>
</comment>
<evidence type="ECO:0000313" key="8">
    <source>
        <dbReference type="Proteomes" id="UP001527925"/>
    </source>
</evidence>
<dbReference type="SUPFAM" id="SSF103473">
    <property type="entry name" value="MFS general substrate transporter"/>
    <property type="match status" value="1"/>
</dbReference>
<keyword evidence="2 6" id="KW-0812">Transmembrane</keyword>
<dbReference type="PANTHER" id="PTHR21576">
    <property type="entry name" value="UNCHARACTERIZED NODULIN-LIKE PROTEIN"/>
    <property type="match status" value="1"/>
</dbReference>
<gene>
    <name evidence="7" type="ORF">HK105_205174</name>
</gene>
<feature type="transmembrane region" description="Helical" evidence="6">
    <location>
        <begin position="462"/>
        <end position="484"/>
    </location>
</feature>
<feature type="transmembrane region" description="Helical" evidence="6">
    <location>
        <begin position="163"/>
        <end position="183"/>
    </location>
</feature>
<feature type="transmembrane region" description="Helical" evidence="6">
    <location>
        <begin position="87"/>
        <end position="111"/>
    </location>
</feature>
<protein>
    <submittedName>
        <fullName evidence="7">Uncharacterized protein</fullName>
    </submittedName>
</protein>
<feature type="transmembrane region" description="Helical" evidence="6">
    <location>
        <begin position="57"/>
        <end position="81"/>
    </location>
</feature>
<dbReference type="Proteomes" id="UP001527925">
    <property type="component" value="Unassembled WGS sequence"/>
</dbReference>
<dbReference type="InterPro" id="IPR036259">
    <property type="entry name" value="MFS_trans_sf"/>
</dbReference>
<feature type="transmembrane region" description="Helical" evidence="6">
    <location>
        <begin position="30"/>
        <end position="50"/>
    </location>
</feature>
<feature type="transmembrane region" description="Helical" evidence="6">
    <location>
        <begin position="427"/>
        <end position="450"/>
    </location>
</feature>
<feature type="compositionally biased region" description="Basic and acidic residues" evidence="5">
    <location>
        <begin position="212"/>
        <end position="221"/>
    </location>
</feature>
<sequence length="544" mass="58149">MMSAGTAYLFSLYGTQLSTALGLTQSQTAFIAMCGSSGIYISGPLFGGLVDRHRTMSAAFFLGGGGAIFVGYALVASAYVGDIPQPHFLVLALIYLCIGIGSAACYHCSLATNYRNWPVQHRGAAVGVTVAFFGLSAFFFTQLGSWLFQATDEDGVRSLDIGGFLWFLGASCFAFNAVAAFTLRDMTQPAAPAGTPSLDQIQIEPDESNGQDADHLARDATETSPLLPAHQGTSAASTLRSPRRHRSPSRVSSLESSSSSNALPHLSPHQLVDGYDHEDLATGTAGELIRGADQQPSVDVVEEARAMRDFEIQNISCFYFSDAYLLAYTVFTIVGAGLMYIGNVGAIILSLSPPDQDSSDPAVQSAQKTHVILLSLLGFSSRIIIGLISDVCFRHLSIPRVAWASVGAILSALASGLMCMTTTLDQLIVASVLFGMAYGAVWTITPVLVGEFFGYQNFGSNWGWMTVVPAFGGQFFSFLFGWVYDSTVTVAQTVGMPFASGSAEHRVCRGPECFRGSFAVAFWLSVSCIVVSMLLYWRRAVRSA</sequence>
<comment type="subcellular location">
    <subcellularLocation>
        <location evidence="1">Membrane</location>
        <topology evidence="1">Multi-pass membrane protein</topology>
    </subcellularLocation>
</comment>
<feature type="region of interest" description="Disordered" evidence="5">
    <location>
        <begin position="192"/>
        <end position="271"/>
    </location>
</feature>
<evidence type="ECO:0000313" key="7">
    <source>
        <dbReference type="EMBL" id="KAL2915309.1"/>
    </source>
</evidence>
<reference evidence="7 8" key="1">
    <citation type="submission" date="2023-09" db="EMBL/GenBank/DDBJ databases">
        <title>Pangenome analysis of Batrachochytrium dendrobatidis and related Chytrids.</title>
        <authorList>
            <person name="Yacoub M.N."/>
            <person name="Stajich J.E."/>
            <person name="James T.Y."/>
        </authorList>
    </citation>
    <scope>NUCLEOTIDE SEQUENCE [LARGE SCALE GENOMIC DNA]</scope>
    <source>
        <strain evidence="7 8">JEL0888</strain>
    </source>
</reference>
<evidence type="ECO:0000256" key="4">
    <source>
        <dbReference type="ARBA" id="ARBA00023136"/>
    </source>
</evidence>
<feature type="transmembrane region" description="Helical" evidence="6">
    <location>
        <begin position="401"/>
        <end position="421"/>
    </location>
</feature>
<feature type="transmembrane region" description="Helical" evidence="6">
    <location>
        <begin position="325"/>
        <end position="351"/>
    </location>
</feature>
<evidence type="ECO:0000256" key="3">
    <source>
        <dbReference type="ARBA" id="ARBA00022989"/>
    </source>
</evidence>
<organism evidence="7 8">
    <name type="scientific">Polyrhizophydium stewartii</name>
    <dbReference type="NCBI Taxonomy" id="2732419"/>
    <lineage>
        <taxon>Eukaryota</taxon>
        <taxon>Fungi</taxon>
        <taxon>Fungi incertae sedis</taxon>
        <taxon>Chytridiomycota</taxon>
        <taxon>Chytridiomycota incertae sedis</taxon>
        <taxon>Chytridiomycetes</taxon>
        <taxon>Rhizophydiales</taxon>
        <taxon>Rhizophydiales incertae sedis</taxon>
        <taxon>Polyrhizophydium</taxon>
    </lineage>
</organism>
<evidence type="ECO:0000256" key="2">
    <source>
        <dbReference type="ARBA" id="ARBA00022692"/>
    </source>
</evidence>
<evidence type="ECO:0000256" key="1">
    <source>
        <dbReference type="ARBA" id="ARBA00004141"/>
    </source>
</evidence>
<name>A0ABR4N737_9FUNG</name>
<proteinExistence type="predicted"/>
<accession>A0ABR4N737</accession>
<feature type="transmembrane region" description="Helical" evidence="6">
    <location>
        <begin position="518"/>
        <end position="537"/>
    </location>
</feature>
<dbReference type="Pfam" id="PF07690">
    <property type="entry name" value="MFS_1"/>
    <property type="match status" value="1"/>
</dbReference>
<keyword evidence="4 6" id="KW-0472">Membrane</keyword>
<dbReference type="EMBL" id="JADGIZ020000025">
    <property type="protein sequence ID" value="KAL2915309.1"/>
    <property type="molecule type" value="Genomic_DNA"/>
</dbReference>
<feature type="transmembrane region" description="Helical" evidence="6">
    <location>
        <begin position="371"/>
        <end position="389"/>
    </location>
</feature>